<evidence type="ECO:0000313" key="3">
    <source>
        <dbReference type="Proteomes" id="UP000663843"/>
    </source>
</evidence>
<dbReference type="Pfam" id="PF05303">
    <property type="entry name" value="GSKIP_dom"/>
    <property type="match status" value="1"/>
</dbReference>
<dbReference type="AlphaFoldDB" id="A0A8H3A3I1"/>
<name>A0A8H3A3I1_9AGAM</name>
<evidence type="ECO:0000259" key="1">
    <source>
        <dbReference type="Pfam" id="PF05303"/>
    </source>
</evidence>
<accession>A0A8H3A3I1</accession>
<reference evidence="2" key="1">
    <citation type="submission" date="2021-01" db="EMBL/GenBank/DDBJ databases">
        <authorList>
            <person name="Kaushik A."/>
        </authorList>
    </citation>
    <scope>NUCLEOTIDE SEQUENCE</scope>
    <source>
        <strain evidence="2">AG2-2IIIB</strain>
    </source>
</reference>
<dbReference type="InterPro" id="IPR023231">
    <property type="entry name" value="GSKIP_dom_sf"/>
</dbReference>
<gene>
    <name evidence="2" type="ORF">RDB_LOCUS36281</name>
</gene>
<proteinExistence type="predicted"/>
<dbReference type="SUPFAM" id="SSF103107">
    <property type="entry name" value="Hypothetical protein c14orf129, hspc210"/>
    <property type="match status" value="1"/>
</dbReference>
<dbReference type="Gene3D" id="3.30.2280.10">
    <property type="entry name" value="Hypothetical protein (hspc210)"/>
    <property type="match status" value="1"/>
</dbReference>
<comment type="caution">
    <text evidence="2">The sequence shown here is derived from an EMBL/GenBank/DDBJ whole genome shotgun (WGS) entry which is preliminary data.</text>
</comment>
<evidence type="ECO:0000313" key="2">
    <source>
        <dbReference type="EMBL" id="CAE6400591.1"/>
    </source>
</evidence>
<dbReference type="Proteomes" id="UP000663843">
    <property type="component" value="Unassembled WGS sequence"/>
</dbReference>
<dbReference type="EMBL" id="CAJMWT010001423">
    <property type="protein sequence ID" value="CAE6400591.1"/>
    <property type="molecule type" value="Genomic_DNA"/>
</dbReference>
<protein>
    <recommendedName>
        <fullName evidence="1">GSKIP domain-containing protein</fullName>
    </recommendedName>
</protein>
<organism evidence="2 3">
    <name type="scientific">Rhizoctonia solani</name>
    <dbReference type="NCBI Taxonomy" id="456999"/>
    <lineage>
        <taxon>Eukaryota</taxon>
        <taxon>Fungi</taxon>
        <taxon>Dikarya</taxon>
        <taxon>Basidiomycota</taxon>
        <taxon>Agaricomycotina</taxon>
        <taxon>Agaricomycetes</taxon>
        <taxon>Cantharellales</taxon>
        <taxon>Ceratobasidiaceae</taxon>
        <taxon>Rhizoctonia</taxon>
    </lineage>
</organism>
<sequence>MDPPSLENELTLSLNELSYGVKSSQILATGPIAGSKGAPPMAAIIMPDDVSITVQVTEKGWQVCDPDSHVAAPRRFETLDDLLTEYNAEYAKQRQDALMHKLLAIAAERRSDE</sequence>
<feature type="domain" description="GSKIP" evidence="1">
    <location>
        <begin position="8"/>
        <end position="103"/>
    </location>
</feature>
<dbReference type="InterPro" id="IPR007967">
    <property type="entry name" value="GSKIP_dom"/>
</dbReference>